<keyword evidence="1" id="KW-0472">Membrane</keyword>
<name>A0ABV4DR64_9LACO</name>
<evidence type="ECO:0000313" key="2">
    <source>
        <dbReference type="EMBL" id="MEY8662950.1"/>
    </source>
</evidence>
<keyword evidence="1" id="KW-0812">Transmembrane</keyword>
<protein>
    <recommendedName>
        <fullName evidence="4">Integral membrane protein</fullName>
    </recommendedName>
</protein>
<sequence>MQASKLSFQRIVWYLAFALLFSFVIPIFFSWFGVDEITMMEIILFGINVVYVIATGIYAGKRAEKLWLLALFPVCYAIGCDFFFDSHAIYFAVVYLMLAGFSYGMVRD</sequence>
<evidence type="ECO:0000313" key="3">
    <source>
        <dbReference type="Proteomes" id="UP001565236"/>
    </source>
</evidence>
<feature type="transmembrane region" description="Helical" evidence="1">
    <location>
        <begin position="12"/>
        <end position="32"/>
    </location>
</feature>
<feature type="transmembrane region" description="Helical" evidence="1">
    <location>
        <begin position="90"/>
        <end position="106"/>
    </location>
</feature>
<reference evidence="2 3" key="1">
    <citation type="submission" date="2024-03" db="EMBL/GenBank/DDBJ databases">
        <title>Mouse gut bacterial collection (mGBC) of GemPharmatech.</title>
        <authorList>
            <person name="He Y."/>
            <person name="Dong L."/>
            <person name="Wu D."/>
            <person name="Gao X."/>
            <person name="Lin Z."/>
        </authorList>
    </citation>
    <scope>NUCLEOTIDE SEQUENCE [LARGE SCALE GENOMIC DNA]</scope>
    <source>
        <strain evidence="2 3">15-30</strain>
    </source>
</reference>
<organism evidence="2 3">
    <name type="scientific">Ligilactobacillus faecis</name>
    <dbReference type="NCBI Taxonomy" id="762833"/>
    <lineage>
        <taxon>Bacteria</taxon>
        <taxon>Bacillati</taxon>
        <taxon>Bacillota</taxon>
        <taxon>Bacilli</taxon>
        <taxon>Lactobacillales</taxon>
        <taxon>Lactobacillaceae</taxon>
        <taxon>Ligilactobacillus</taxon>
    </lineage>
</organism>
<feature type="transmembrane region" description="Helical" evidence="1">
    <location>
        <begin position="66"/>
        <end position="84"/>
    </location>
</feature>
<dbReference type="Proteomes" id="UP001565236">
    <property type="component" value="Unassembled WGS sequence"/>
</dbReference>
<gene>
    <name evidence="2" type="ORF">AALT52_08620</name>
</gene>
<keyword evidence="3" id="KW-1185">Reference proteome</keyword>
<keyword evidence="1" id="KW-1133">Transmembrane helix</keyword>
<dbReference type="EMBL" id="JBCLUF010000035">
    <property type="protein sequence ID" value="MEY8662950.1"/>
    <property type="molecule type" value="Genomic_DNA"/>
</dbReference>
<accession>A0ABV4DR64</accession>
<evidence type="ECO:0008006" key="4">
    <source>
        <dbReference type="Google" id="ProtNLM"/>
    </source>
</evidence>
<feature type="transmembrane region" description="Helical" evidence="1">
    <location>
        <begin position="38"/>
        <end position="59"/>
    </location>
</feature>
<comment type="caution">
    <text evidence="2">The sequence shown here is derived from an EMBL/GenBank/DDBJ whole genome shotgun (WGS) entry which is preliminary data.</text>
</comment>
<dbReference type="RefSeq" id="WP_369942882.1">
    <property type="nucleotide sequence ID" value="NZ_JBCLUF010000035.1"/>
</dbReference>
<evidence type="ECO:0000256" key="1">
    <source>
        <dbReference type="SAM" id="Phobius"/>
    </source>
</evidence>
<proteinExistence type="predicted"/>